<keyword evidence="3" id="KW-1185">Reference proteome</keyword>
<keyword evidence="1" id="KW-0812">Transmembrane</keyword>
<sequence>MARRKEEKAPDRSRLSITAVFCIVLGVLLGFMIERVHIGLMIGIGIGLLTGSMWSKSRD</sequence>
<protein>
    <submittedName>
        <fullName evidence="2">Uncharacterized protein</fullName>
    </submittedName>
</protein>
<reference evidence="2 3" key="1">
    <citation type="submission" date="2018-04" db="EMBL/GenBank/DDBJ databases">
        <title>Chitinophaga fuyangensis sp. nov., isolated from soil in a chemical factory.</title>
        <authorList>
            <person name="Chen K."/>
        </authorList>
    </citation>
    <scope>NUCLEOTIDE SEQUENCE [LARGE SCALE GENOMIC DNA]</scope>
    <source>
        <strain evidence="2 3">LY-1</strain>
    </source>
</reference>
<gene>
    <name evidence="2" type="ORF">DCC81_22145</name>
</gene>
<feature type="transmembrane region" description="Helical" evidence="1">
    <location>
        <begin position="38"/>
        <end position="55"/>
    </location>
</feature>
<comment type="caution">
    <text evidence="2">The sequence shown here is derived from an EMBL/GenBank/DDBJ whole genome shotgun (WGS) entry which is preliminary data.</text>
</comment>
<dbReference type="Proteomes" id="UP000244450">
    <property type="component" value="Unassembled WGS sequence"/>
</dbReference>
<organism evidence="2 3">
    <name type="scientific">Chitinophaga parva</name>
    <dbReference type="NCBI Taxonomy" id="2169414"/>
    <lineage>
        <taxon>Bacteria</taxon>
        <taxon>Pseudomonadati</taxon>
        <taxon>Bacteroidota</taxon>
        <taxon>Chitinophagia</taxon>
        <taxon>Chitinophagales</taxon>
        <taxon>Chitinophagaceae</taxon>
        <taxon>Chitinophaga</taxon>
    </lineage>
</organism>
<dbReference type="AlphaFoldDB" id="A0A2T7BDE2"/>
<dbReference type="OrthoDB" id="680790at2"/>
<keyword evidence="1" id="KW-0472">Membrane</keyword>
<evidence type="ECO:0000313" key="2">
    <source>
        <dbReference type="EMBL" id="PUZ23106.1"/>
    </source>
</evidence>
<evidence type="ECO:0000256" key="1">
    <source>
        <dbReference type="SAM" id="Phobius"/>
    </source>
</evidence>
<feature type="transmembrane region" description="Helical" evidence="1">
    <location>
        <begin position="12"/>
        <end position="32"/>
    </location>
</feature>
<keyword evidence="1" id="KW-1133">Transmembrane helix</keyword>
<dbReference type="RefSeq" id="WP_108688850.1">
    <property type="nucleotide sequence ID" value="NZ_QCYK01000003.1"/>
</dbReference>
<accession>A0A2T7BDE2</accession>
<proteinExistence type="predicted"/>
<dbReference type="EMBL" id="QCYK01000003">
    <property type="protein sequence ID" value="PUZ23106.1"/>
    <property type="molecule type" value="Genomic_DNA"/>
</dbReference>
<evidence type="ECO:0000313" key="3">
    <source>
        <dbReference type="Proteomes" id="UP000244450"/>
    </source>
</evidence>
<name>A0A2T7BDE2_9BACT</name>